<sequence length="206" mass="23321">MEPGDVIPGDQPVARSIIFPTHLPQAQLSEEALINFQKVEEVDERLLGGWAHVYGFSVTCLGLCDMETAHQQGIDLADEQNRSRPLPERDDLAFIGNKRAYLGYYTFSLSHSTSEDGEDDVLALFWPEGKYEHHGNVLHRVSGELPRKERTSRRVKIQGRIWRSLQGPERYAYQDHPHAAAIAEIPLPEMPTTKDADPQPKTPDRQ</sequence>
<comment type="caution">
    <text evidence="2">The sequence shown here is derived from an EMBL/GenBank/DDBJ whole genome shotgun (WGS) entry which is preliminary data.</text>
</comment>
<feature type="region of interest" description="Disordered" evidence="1">
    <location>
        <begin position="184"/>
        <end position="206"/>
    </location>
</feature>
<reference evidence="2 3" key="1">
    <citation type="submission" date="2018-06" db="EMBL/GenBank/DDBJ databases">
        <title>Rhizobium wuzhouense sp. nov., isolated from roots of Oryza officinalis.</title>
        <authorList>
            <person name="Yuan T."/>
        </authorList>
    </citation>
    <scope>NUCLEOTIDE SEQUENCE [LARGE SCALE GENOMIC DNA]</scope>
    <source>
        <strain evidence="2 3">W44</strain>
    </source>
</reference>
<accession>A0ABX5NRC1</accession>
<evidence type="ECO:0000256" key="1">
    <source>
        <dbReference type="SAM" id="MobiDB-lite"/>
    </source>
</evidence>
<feature type="compositionally biased region" description="Basic and acidic residues" evidence="1">
    <location>
        <begin position="192"/>
        <end position="206"/>
    </location>
</feature>
<organism evidence="2 3">
    <name type="scientific">Rhizobium wuzhouense</name>
    <dbReference type="NCBI Taxonomy" id="1986026"/>
    <lineage>
        <taxon>Bacteria</taxon>
        <taxon>Pseudomonadati</taxon>
        <taxon>Pseudomonadota</taxon>
        <taxon>Alphaproteobacteria</taxon>
        <taxon>Hyphomicrobiales</taxon>
        <taxon>Rhizobiaceae</taxon>
        <taxon>Rhizobium/Agrobacterium group</taxon>
        <taxon>Rhizobium</taxon>
    </lineage>
</organism>
<evidence type="ECO:0000313" key="2">
    <source>
        <dbReference type="EMBL" id="PYB71254.1"/>
    </source>
</evidence>
<proteinExistence type="predicted"/>
<keyword evidence="3" id="KW-1185">Reference proteome</keyword>
<dbReference type="Proteomes" id="UP000247536">
    <property type="component" value="Unassembled WGS sequence"/>
</dbReference>
<name>A0ABX5NRC1_9HYPH</name>
<dbReference type="RefSeq" id="WP_133253033.1">
    <property type="nucleotide sequence ID" value="NZ_QJRY01000007.1"/>
</dbReference>
<gene>
    <name evidence="2" type="ORF">DMY87_17980</name>
</gene>
<dbReference type="EMBL" id="QJRY01000007">
    <property type="protein sequence ID" value="PYB71254.1"/>
    <property type="molecule type" value="Genomic_DNA"/>
</dbReference>
<protein>
    <submittedName>
        <fullName evidence="2">Uncharacterized protein</fullName>
    </submittedName>
</protein>
<evidence type="ECO:0000313" key="3">
    <source>
        <dbReference type="Proteomes" id="UP000247536"/>
    </source>
</evidence>